<dbReference type="Proteomes" id="UP000001026">
    <property type="component" value="Chromosome"/>
</dbReference>
<evidence type="ECO:0000256" key="11">
    <source>
        <dbReference type="ARBA" id="ARBA00047715"/>
    </source>
</evidence>
<evidence type="ECO:0000256" key="9">
    <source>
        <dbReference type="ARBA" id="ARBA00032610"/>
    </source>
</evidence>
<dbReference type="eggNOG" id="COG0156">
    <property type="taxonomic scope" value="Bacteria"/>
</dbReference>
<dbReference type="InterPro" id="IPR015422">
    <property type="entry name" value="PyrdxlP-dep_Trfase_small"/>
</dbReference>
<dbReference type="InterPro" id="IPR050087">
    <property type="entry name" value="AON_synthase_class-II"/>
</dbReference>
<name>Q7V022_PROMP</name>
<comment type="subunit">
    <text evidence="4">Homodimer.</text>
</comment>
<organism evidence="14 15">
    <name type="scientific">Prochlorococcus marinus subsp. pastoris (strain CCMP1986 / NIES-2087 / MED4)</name>
    <dbReference type="NCBI Taxonomy" id="59919"/>
    <lineage>
        <taxon>Bacteria</taxon>
        <taxon>Bacillati</taxon>
        <taxon>Cyanobacteriota</taxon>
        <taxon>Cyanophyceae</taxon>
        <taxon>Synechococcales</taxon>
        <taxon>Prochlorococcaceae</taxon>
        <taxon>Prochlorococcus</taxon>
    </lineage>
</organism>
<dbReference type="RefSeq" id="WP_011133096.1">
    <property type="nucleotide sequence ID" value="NC_005072.1"/>
</dbReference>
<evidence type="ECO:0000256" key="6">
    <source>
        <dbReference type="ARBA" id="ARBA00022679"/>
    </source>
</evidence>
<evidence type="ECO:0000256" key="5">
    <source>
        <dbReference type="ARBA" id="ARBA00013187"/>
    </source>
</evidence>
<evidence type="ECO:0000256" key="3">
    <source>
        <dbReference type="ARBA" id="ARBA00010008"/>
    </source>
</evidence>
<dbReference type="EMBL" id="BX548174">
    <property type="protein sequence ID" value="CAE19927.1"/>
    <property type="molecule type" value="Genomic_DNA"/>
</dbReference>
<dbReference type="AlphaFoldDB" id="Q7V022"/>
<evidence type="ECO:0000259" key="13">
    <source>
        <dbReference type="Pfam" id="PF00155"/>
    </source>
</evidence>
<dbReference type="InterPro" id="IPR015424">
    <property type="entry name" value="PyrdxlP-dep_Trfase"/>
</dbReference>
<proteinExistence type="inferred from homology"/>
<evidence type="ECO:0000256" key="12">
    <source>
        <dbReference type="RuleBase" id="RU003693"/>
    </source>
</evidence>
<dbReference type="SUPFAM" id="SSF53383">
    <property type="entry name" value="PLP-dependent transferases"/>
    <property type="match status" value="1"/>
</dbReference>
<comment type="pathway">
    <text evidence="2">Cofactor biosynthesis; biotin biosynthesis.</text>
</comment>
<keyword evidence="6 14" id="KW-0808">Transferase</keyword>
<dbReference type="InterPro" id="IPR004839">
    <property type="entry name" value="Aminotransferase_I/II_large"/>
</dbReference>
<dbReference type="OrthoDB" id="9807157at2"/>
<feature type="domain" description="Aminotransferase class I/classII large" evidence="13">
    <location>
        <begin position="37"/>
        <end position="361"/>
    </location>
</feature>
<dbReference type="InterPro" id="IPR015421">
    <property type="entry name" value="PyrdxlP-dep_Trfase_major"/>
</dbReference>
<dbReference type="InterPro" id="IPR001917">
    <property type="entry name" value="Aminotrans_II_pyridoxalP_BS"/>
</dbReference>
<dbReference type="GO" id="GO:0030170">
    <property type="term" value="F:pyridoxal phosphate binding"/>
    <property type="evidence" value="ECO:0007669"/>
    <property type="project" value="InterPro"/>
</dbReference>
<keyword evidence="14" id="KW-0012">Acyltransferase</keyword>
<dbReference type="PANTHER" id="PTHR13693:SF100">
    <property type="entry name" value="8-AMINO-7-OXONONANOATE SYNTHASE"/>
    <property type="match status" value="1"/>
</dbReference>
<keyword evidence="7" id="KW-0093">Biotin biosynthesis</keyword>
<comment type="cofactor">
    <cofactor evidence="1 12">
        <name>pyridoxal 5'-phosphate</name>
        <dbReference type="ChEBI" id="CHEBI:597326"/>
    </cofactor>
</comment>
<evidence type="ECO:0000313" key="14">
    <source>
        <dbReference type="EMBL" id="CAE19927.1"/>
    </source>
</evidence>
<dbReference type="Gene3D" id="3.40.640.10">
    <property type="entry name" value="Type I PLP-dependent aspartate aminotransferase-like (Major domain)"/>
    <property type="match status" value="1"/>
</dbReference>
<keyword evidence="8 12" id="KW-0663">Pyridoxal phosphate</keyword>
<dbReference type="KEGG" id="pmm:PMM1468"/>
<dbReference type="EC" id="2.3.1.47" evidence="5"/>
<protein>
    <recommendedName>
        <fullName evidence="5">8-amino-7-oxononanoate synthase</fullName>
        <ecNumber evidence="5">2.3.1.47</ecNumber>
    </recommendedName>
    <alternativeName>
        <fullName evidence="9">7-keto-8-amino-pelargonic acid synthase</fullName>
    </alternativeName>
    <alternativeName>
        <fullName evidence="10">8-amino-7-ketopelargonate synthase</fullName>
    </alternativeName>
</protein>
<evidence type="ECO:0000256" key="2">
    <source>
        <dbReference type="ARBA" id="ARBA00004746"/>
    </source>
</evidence>
<comment type="catalytic activity">
    <reaction evidence="11">
        <text>6-carboxyhexanoyl-[ACP] + L-alanine + H(+) = (8S)-8-amino-7-oxononanoate + holo-[ACP] + CO2</text>
        <dbReference type="Rhea" id="RHEA:42288"/>
        <dbReference type="Rhea" id="RHEA-COMP:9685"/>
        <dbReference type="Rhea" id="RHEA-COMP:9955"/>
        <dbReference type="ChEBI" id="CHEBI:15378"/>
        <dbReference type="ChEBI" id="CHEBI:16526"/>
        <dbReference type="ChEBI" id="CHEBI:57972"/>
        <dbReference type="ChEBI" id="CHEBI:64479"/>
        <dbReference type="ChEBI" id="CHEBI:78846"/>
        <dbReference type="ChEBI" id="CHEBI:149468"/>
        <dbReference type="EC" id="2.3.1.47"/>
    </reaction>
</comment>
<dbReference type="GO" id="GO:0008710">
    <property type="term" value="F:8-amino-7-oxononanoate synthase activity"/>
    <property type="evidence" value="ECO:0007669"/>
    <property type="project" value="UniProtKB-EC"/>
</dbReference>
<comment type="similarity">
    <text evidence="3">Belongs to the class-II pyridoxal-phosphate-dependent aminotransferase family. BioF subfamily.</text>
</comment>
<gene>
    <name evidence="14" type="primary">bioF</name>
    <name evidence="14" type="ordered locus">PMM1468</name>
</gene>
<accession>Q7V022</accession>
<dbReference type="Pfam" id="PF00155">
    <property type="entry name" value="Aminotran_1_2"/>
    <property type="match status" value="1"/>
</dbReference>
<dbReference type="GO" id="GO:0009102">
    <property type="term" value="P:biotin biosynthetic process"/>
    <property type="evidence" value="ECO:0007669"/>
    <property type="project" value="UniProtKB-KW"/>
</dbReference>
<evidence type="ECO:0000256" key="7">
    <source>
        <dbReference type="ARBA" id="ARBA00022756"/>
    </source>
</evidence>
<reference evidence="14 15" key="1">
    <citation type="journal article" date="2003" name="Nature">
        <title>Genome divergence in two Prochlorococcus ecotypes reflects oceanic niche differentiation.</title>
        <authorList>
            <person name="Rocap G."/>
            <person name="Larimer F.W."/>
            <person name="Lamerdin J.E."/>
            <person name="Malfatti S."/>
            <person name="Chain P."/>
            <person name="Ahlgren N.A."/>
            <person name="Arellano A."/>
            <person name="Coleman M."/>
            <person name="Hauser L."/>
            <person name="Hess W.R."/>
            <person name="Johnson Z.I."/>
            <person name="Land M.L."/>
            <person name="Lindell D."/>
            <person name="Post A.F."/>
            <person name="Regala W."/>
            <person name="Shah M."/>
            <person name="Shaw S.L."/>
            <person name="Steglich C."/>
            <person name="Sullivan M.B."/>
            <person name="Ting C.S."/>
            <person name="Tolonen A."/>
            <person name="Webb E.A."/>
            <person name="Zinser E.R."/>
            <person name="Chisholm S.W."/>
        </authorList>
    </citation>
    <scope>NUCLEOTIDE SEQUENCE [LARGE SCALE GENOMIC DNA]</scope>
    <source>
        <strain evidence="15">CCMP1986 / NIES-2087 / MED4</strain>
    </source>
</reference>
<evidence type="ECO:0000256" key="1">
    <source>
        <dbReference type="ARBA" id="ARBA00001933"/>
    </source>
</evidence>
<dbReference type="PROSITE" id="PS00599">
    <property type="entry name" value="AA_TRANSFER_CLASS_2"/>
    <property type="match status" value="1"/>
</dbReference>
<evidence type="ECO:0000256" key="10">
    <source>
        <dbReference type="ARBA" id="ARBA00033381"/>
    </source>
</evidence>
<evidence type="ECO:0000313" key="15">
    <source>
        <dbReference type="Proteomes" id="UP000001026"/>
    </source>
</evidence>
<sequence length="381" mass="42119">MNRVKIPKNRLRKLKTFTLGQKPYELQGVNPKKVKNNFIDLCSNDYFGLSRDNDVIKASYEISLSEGLGSGSSRFITGSRPIHKLLETQLAEWLNQEKVLLFPSGFQANIAAVQGLANRNSIVIADKFIHNSLLVGVKAAGSKLVRFEHNDLKDLENKILKFNSSQKSILIIVESLYSMEGSIAPLKEIAGICKKYNVELLVDEAHAIGILGTEGKGLSFDLSDEITMLTGTFGKSFGSGGAFIACNSKIGEHLIQTSGAFRYTTALSPALSAGALKSLQKIKANHEWGINLLISSKKWKKEILRNLSYPVKGESQILSIIVGQEEKAILLQKHLEKNGFLAIAIRPPTVPVNESRIRLTIRRDLNLDILDNFISVLKTFK</sequence>
<dbReference type="HOGENOM" id="CLU_015846_11_2_3"/>
<evidence type="ECO:0000256" key="4">
    <source>
        <dbReference type="ARBA" id="ARBA00011738"/>
    </source>
</evidence>
<dbReference type="Gene3D" id="3.90.1150.10">
    <property type="entry name" value="Aspartate Aminotransferase, domain 1"/>
    <property type="match status" value="1"/>
</dbReference>
<dbReference type="STRING" id="59919.PMM1468"/>
<dbReference type="PANTHER" id="PTHR13693">
    <property type="entry name" value="CLASS II AMINOTRANSFERASE/8-AMINO-7-OXONONANOATE SYNTHASE"/>
    <property type="match status" value="1"/>
</dbReference>
<evidence type="ECO:0000256" key="8">
    <source>
        <dbReference type="ARBA" id="ARBA00022898"/>
    </source>
</evidence>